<proteinExistence type="predicted"/>
<keyword evidence="2" id="KW-0012">Acyltransferase</keyword>
<dbReference type="Gene3D" id="3.40.630.30">
    <property type="match status" value="1"/>
</dbReference>
<accession>A0A644WUS1</accession>
<dbReference type="SUPFAM" id="SSF55729">
    <property type="entry name" value="Acyl-CoA N-acyltransferases (Nat)"/>
    <property type="match status" value="1"/>
</dbReference>
<keyword evidence="2" id="KW-0808">Transferase</keyword>
<gene>
    <name evidence="2" type="primary">yvbK_4</name>
    <name evidence="2" type="ORF">SDC9_52109</name>
</gene>
<feature type="domain" description="N-acetyltransferase" evidence="1">
    <location>
        <begin position="1"/>
        <end position="138"/>
    </location>
</feature>
<dbReference type="Pfam" id="PF13508">
    <property type="entry name" value="Acetyltransf_7"/>
    <property type="match status" value="1"/>
</dbReference>
<dbReference type="PROSITE" id="PS51186">
    <property type="entry name" value="GNAT"/>
    <property type="match status" value="1"/>
</dbReference>
<comment type="caution">
    <text evidence="2">The sequence shown here is derived from an EMBL/GenBank/DDBJ whole genome shotgun (WGS) entry which is preliminary data.</text>
</comment>
<organism evidence="2">
    <name type="scientific">bioreactor metagenome</name>
    <dbReference type="NCBI Taxonomy" id="1076179"/>
    <lineage>
        <taxon>unclassified sequences</taxon>
        <taxon>metagenomes</taxon>
        <taxon>ecological metagenomes</taxon>
    </lineage>
</organism>
<dbReference type="InterPro" id="IPR016181">
    <property type="entry name" value="Acyl_CoA_acyltransferase"/>
</dbReference>
<dbReference type="CDD" id="cd04301">
    <property type="entry name" value="NAT_SF"/>
    <property type="match status" value="1"/>
</dbReference>
<evidence type="ECO:0000259" key="1">
    <source>
        <dbReference type="PROSITE" id="PS51186"/>
    </source>
</evidence>
<dbReference type="GO" id="GO:0016747">
    <property type="term" value="F:acyltransferase activity, transferring groups other than amino-acyl groups"/>
    <property type="evidence" value="ECO:0007669"/>
    <property type="project" value="InterPro"/>
</dbReference>
<dbReference type="AlphaFoldDB" id="A0A644WUS1"/>
<dbReference type="InterPro" id="IPR000182">
    <property type="entry name" value="GNAT_dom"/>
</dbReference>
<reference evidence="2" key="1">
    <citation type="submission" date="2019-08" db="EMBL/GenBank/DDBJ databases">
        <authorList>
            <person name="Kucharzyk K."/>
            <person name="Murdoch R.W."/>
            <person name="Higgins S."/>
            <person name="Loffler F."/>
        </authorList>
    </citation>
    <scope>NUCLEOTIDE SEQUENCE</scope>
</reference>
<evidence type="ECO:0000313" key="2">
    <source>
        <dbReference type="EMBL" id="MPM05814.1"/>
    </source>
</evidence>
<sequence length="159" mass="18370">MNIVKINDNDKTNYMDLLLIADEQVSMIEKYLYRGDMFALYDDDGDDDVRAICVITQEQADKFELKNIVTVPKYQRKGYGQKLIAFVADHYNKSGSEIYVGTGDTPAILRFYEKCGFVKSHVVKNFFVDNYDHAMYEDGQQLINMIYLKKTSVNDLKTS</sequence>
<dbReference type="EC" id="2.3.1.-" evidence="2"/>
<dbReference type="EMBL" id="VSSQ01001168">
    <property type="protein sequence ID" value="MPM05814.1"/>
    <property type="molecule type" value="Genomic_DNA"/>
</dbReference>
<protein>
    <submittedName>
        <fullName evidence="2">Putative N-acetyltransferase YvbK</fullName>
        <ecNumber evidence="2">2.3.1.-</ecNumber>
    </submittedName>
</protein>
<name>A0A644WUS1_9ZZZZ</name>